<evidence type="ECO:0000256" key="1">
    <source>
        <dbReference type="SAM" id="MobiDB-lite"/>
    </source>
</evidence>
<keyword evidence="3" id="KW-1185">Reference proteome</keyword>
<name>A0A6I8LPP9_9PSEU</name>
<feature type="compositionally biased region" description="Polar residues" evidence="1">
    <location>
        <begin position="43"/>
        <end position="52"/>
    </location>
</feature>
<feature type="region of interest" description="Disordered" evidence="1">
    <location>
        <begin position="16"/>
        <end position="52"/>
    </location>
</feature>
<proteinExistence type="predicted"/>
<sequence>MLPAFVRVRRFHSGVSTERRARSAGELVHPNGLHHADPMIAATGTSGHRTFS</sequence>
<organism evidence="2 3">
    <name type="scientific">Amycolatopsis camponoti</name>
    <dbReference type="NCBI Taxonomy" id="2606593"/>
    <lineage>
        <taxon>Bacteria</taxon>
        <taxon>Bacillati</taxon>
        <taxon>Actinomycetota</taxon>
        <taxon>Actinomycetes</taxon>
        <taxon>Pseudonocardiales</taxon>
        <taxon>Pseudonocardiaceae</taxon>
        <taxon>Amycolatopsis</taxon>
    </lineage>
</organism>
<accession>A0A6I8LPP9</accession>
<dbReference type="AlphaFoldDB" id="A0A6I8LPP9"/>
<gene>
    <name evidence="2" type="ORF">AA23TX_03459</name>
</gene>
<protein>
    <submittedName>
        <fullName evidence="2">Uncharacterized protein</fullName>
    </submittedName>
</protein>
<evidence type="ECO:0000313" key="2">
    <source>
        <dbReference type="EMBL" id="VVJ18438.1"/>
    </source>
</evidence>
<dbReference type="EMBL" id="CABVGP010000001">
    <property type="protein sequence ID" value="VVJ18438.1"/>
    <property type="molecule type" value="Genomic_DNA"/>
</dbReference>
<reference evidence="2 3" key="1">
    <citation type="submission" date="2019-09" db="EMBL/GenBank/DDBJ databases">
        <authorList>
            <person name="Leyn A S."/>
        </authorList>
    </citation>
    <scope>NUCLEOTIDE SEQUENCE [LARGE SCALE GENOMIC DNA]</scope>
    <source>
        <strain evidence="2">AA231_1</strain>
    </source>
</reference>
<dbReference type="Proteomes" id="UP000399805">
    <property type="component" value="Unassembled WGS sequence"/>
</dbReference>
<evidence type="ECO:0000313" key="3">
    <source>
        <dbReference type="Proteomes" id="UP000399805"/>
    </source>
</evidence>